<dbReference type="Pfam" id="PF13490">
    <property type="entry name" value="zf-HC2"/>
    <property type="match status" value="1"/>
</dbReference>
<feature type="compositionally biased region" description="Gly residues" evidence="3">
    <location>
        <begin position="80"/>
        <end position="91"/>
    </location>
</feature>
<feature type="region of interest" description="Disordered" evidence="3">
    <location>
        <begin position="203"/>
        <end position="243"/>
    </location>
</feature>
<evidence type="ECO:0000256" key="1">
    <source>
        <dbReference type="ARBA" id="ARBA00023015"/>
    </source>
</evidence>
<evidence type="ECO:0000256" key="3">
    <source>
        <dbReference type="SAM" id="MobiDB-lite"/>
    </source>
</evidence>
<dbReference type="AlphaFoldDB" id="A0A7X0D6I4"/>
<evidence type="ECO:0000259" key="4">
    <source>
        <dbReference type="Pfam" id="PF13490"/>
    </source>
</evidence>
<feature type="compositionally biased region" description="Pro residues" evidence="3">
    <location>
        <begin position="232"/>
        <end position="243"/>
    </location>
</feature>
<keyword evidence="1" id="KW-0805">Transcription regulation</keyword>
<comment type="caution">
    <text evidence="5">The sequence shown here is derived from an EMBL/GenBank/DDBJ whole genome shotgun (WGS) entry which is preliminary data.</text>
</comment>
<organism evidence="5 6">
    <name type="scientific">Nocardiopsis mwathae</name>
    <dbReference type="NCBI Taxonomy" id="1472723"/>
    <lineage>
        <taxon>Bacteria</taxon>
        <taxon>Bacillati</taxon>
        <taxon>Actinomycetota</taxon>
        <taxon>Actinomycetes</taxon>
        <taxon>Streptosporangiales</taxon>
        <taxon>Nocardiopsidaceae</taxon>
        <taxon>Nocardiopsis</taxon>
    </lineage>
</organism>
<dbReference type="Proteomes" id="UP000546642">
    <property type="component" value="Unassembled WGS sequence"/>
</dbReference>
<evidence type="ECO:0000313" key="5">
    <source>
        <dbReference type="EMBL" id="MBB6173285.1"/>
    </source>
</evidence>
<feature type="domain" description="Putative zinc-finger" evidence="4">
    <location>
        <begin position="6"/>
        <end position="35"/>
    </location>
</feature>
<reference evidence="5 6" key="1">
    <citation type="submission" date="2020-08" db="EMBL/GenBank/DDBJ databases">
        <title>Sequencing the genomes of 1000 actinobacteria strains.</title>
        <authorList>
            <person name="Klenk H.-P."/>
        </authorList>
    </citation>
    <scope>NUCLEOTIDE SEQUENCE [LARGE SCALE GENOMIC DNA]</scope>
    <source>
        <strain evidence="5 6">DSM 46659</strain>
    </source>
</reference>
<sequence>MDHLGERLSALVDGELGEAERDRALIHLASCESCRFEAEMMRRLKRRLHGLDEPAPSTDFMGRLSALNGPPPAEPPAGPPLGGTTPGGGPGVLSRPLGSRAPLGADPLPSPASGALGATTGPAPAPSASSALRELRRRRGAEPLSVLRPGWPGARFAVAGVSVVALTLGTAFVAGGDEQPAPVVRPALEDFAVEHAVTARQGALPGATAPAPASTPAGVDAVVRAPVSGPAPDAPGPDAPRPR</sequence>
<dbReference type="InterPro" id="IPR027383">
    <property type="entry name" value="Znf_put"/>
</dbReference>
<evidence type="ECO:0000256" key="2">
    <source>
        <dbReference type="ARBA" id="ARBA00023163"/>
    </source>
</evidence>
<feature type="compositionally biased region" description="Low complexity" evidence="3">
    <location>
        <begin position="203"/>
        <end position="218"/>
    </location>
</feature>
<keyword evidence="2" id="KW-0804">Transcription</keyword>
<proteinExistence type="predicted"/>
<feature type="region of interest" description="Disordered" evidence="3">
    <location>
        <begin position="50"/>
        <end position="133"/>
    </location>
</feature>
<dbReference type="InterPro" id="IPR041916">
    <property type="entry name" value="Anti_sigma_zinc_sf"/>
</dbReference>
<dbReference type="Gene3D" id="1.10.10.1320">
    <property type="entry name" value="Anti-sigma factor, zinc-finger domain"/>
    <property type="match status" value="1"/>
</dbReference>
<gene>
    <name evidence="5" type="ORF">HNR23_003345</name>
</gene>
<protein>
    <recommendedName>
        <fullName evidence="4">Putative zinc-finger domain-containing protein</fullName>
    </recommendedName>
</protein>
<feature type="compositionally biased region" description="Pro residues" evidence="3">
    <location>
        <begin position="69"/>
        <end position="79"/>
    </location>
</feature>
<accession>A0A7X0D6I4</accession>
<keyword evidence="6" id="KW-1185">Reference proteome</keyword>
<dbReference type="EMBL" id="JACHDS010000001">
    <property type="protein sequence ID" value="MBB6173285.1"/>
    <property type="molecule type" value="Genomic_DNA"/>
</dbReference>
<feature type="compositionally biased region" description="Low complexity" evidence="3">
    <location>
        <begin position="111"/>
        <end position="132"/>
    </location>
</feature>
<dbReference type="RefSeq" id="WP_184076586.1">
    <property type="nucleotide sequence ID" value="NZ_JACHDS010000001.1"/>
</dbReference>
<name>A0A7X0D6I4_9ACTN</name>
<evidence type="ECO:0000313" key="6">
    <source>
        <dbReference type="Proteomes" id="UP000546642"/>
    </source>
</evidence>